<evidence type="ECO:0000256" key="5">
    <source>
        <dbReference type="ARBA" id="ARBA00022989"/>
    </source>
</evidence>
<dbReference type="PANTHER" id="PTHR43386">
    <property type="entry name" value="OLIGOPEPTIDE TRANSPORT SYSTEM PERMEASE PROTEIN APPC"/>
    <property type="match status" value="1"/>
</dbReference>
<dbReference type="SUPFAM" id="SSF161098">
    <property type="entry name" value="MetI-like"/>
    <property type="match status" value="1"/>
</dbReference>
<keyword evidence="2 7" id="KW-0813">Transport</keyword>
<evidence type="ECO:0000256" key="3">
    <source>
        <dbReference type="ARBA" id="ARBA00022475"/>
    </source>
</evidence>
<dbReference type="InterPro" id="IPR050366">
    <property type="entry name" value="BP-dependent_transpt_permease"/>
</dbReference>
<evidence type="ECO:0000313" key="9">
    <source>
        <dbReference type="EMBL" id="AVO39170.1"/>
    </source>
</evidence>
<dbReference type="GO" id="GO:0055085">
    <property type="term" value="P:transmembrane transport"/>
    <property type="evidence" value="ECO:0007669"/>
    <property type="project" value="InterPro"/>
</dbReference>
<protein>
    <submittedName>
        <fullName evidence="9">ABC transporter permease</fullName>
    </submittedName>
</protein>
<dbReference type="Proteomes" id="UP000237655">
    <property type="component" value="Chromosome"/>
</dbReference>
<dbReference type="Gene3D" id="1.10.3720.10">
    <property type="entry name" value="MetI-like"/>
    <property type="match status" value="1"/>
</dbReference>
<comment type="subcellular location">
    <subcellularLocation>
        <location evidence="1 7">Cell membrane</location>
        <topology evidence="1 7">Multi-pass membrane protein</topology>
    </subcellularLocation>
</comment>
<dbReference type="CDD" id="cd06261">
    <property type="entry name" value="TM_PBP2"/>
    <property type="match status" value="1"/>
</dbReference>
<evidence type="ECO:0000256" key="2">
    <source>
        <dbReference type="ARBA" id="ARBA00022448"/>
    </source>
</evidence>
<dbReference type="GO" id="GO:0005886">
    <property type="term" value="C:plasma membrane"/>
    <property type="evidence" value="ECO:0007669"/>
    <property type="project" value="UniProtKB-SubCell"/>
</dbReference>
<organism evidence="9 10">
    <name type="scientific">Pukyongiella litopenaei</name>
    <dbReference type="NCBI Taxonomy" id="2605946"/>
    <lineage>
        <taxon>Bacteria</taxon>
        <taxon>Pseudomonadati</taxon>
        <taxon>Pseudomonadota</taxon>
        <taxon>Alphaproteobacteria</taxon>
        <taxon>Rhodobacterales</taxon>
        <taxon>Paracoccaceae</taxon>
        <taxon>Pukyongiella</taxon>
    </lineage>
</organism>
<reference evidence="10" key="1">
    <citation type="submission" date="2018-03" db="EMBL/GenBank/DDBJ databases">
        <title>Genomic analysis of the strain SH-1 isolated from shrimp intestine.</title>
        <authorList>
            <person name="Kim Y.-S."/>
            <person name="Kim S.-E."/>
            <person name="Kim K.-H."/>
        </authorList>
    </citation>
    <scope>NUCLEOTIDE SEQUENCE [LARGE SCALE GENOMIC DNA]</scope>
    <source>
        <strain evidence="10">SH-1</strain>
    </source>
</reference>
<feature type="transmembrane region" description="Helical" evidence="7">
    <location>
        <begin position="323"/>
        <end position="344"/>
    </location>
</feature>
<feature type="domain" description="ABC transmembrane type-1" evidence="8">
    <location>
        <begin position="123"/>
        <end position="387"/>
    </location>
</feature>
<proteinExistence type="inferred from homology"/>
<dbReference type="PANTHER" id="PTHR43386:SF25">
    <property type="entry name" value="PEPTIDE ABC TRANSPORTER PERMEASE PROTEIN"/>
    <property type="match status" value="1"/>
</dbReference>
<feature type="transmembrane region" description="Helical" evidence="7">
    <location>
        <begin position="220"/>
        <end position="240"/>
    </location>
</feature>
<evidence type="ECO:0000256" key="7">
    <source>
        <dbReference type="RuleBase" id="RU363032"/>
    </source>
</evidence>
<dbReference type="EMBL" id="CP027665">
    <property type="protein sequence ID" value="AVO39170.1"/>
    <property type="molecule type" value="Genomic_DNA"/>
</dbReference>
<feature type="transmembrane region" description="Helical" evidence="7">
    <location>
        <begin position="364"/>
        <end position="387"/>
    </location>
</feature>
<keyword evidence="6 7" id="KW-0472">Membrane</keyword>
<keyword evidence="3" id="KW-1003">Cell membrane</keyword>
<feature type="transmembrane region" description="Helical" evidence="7">
    <location>
        <begin position="190"/>
        <end position="208"/>
    </location>
</feature>
<sequence>MEPLTTFEIITRLLWQFMPVWIALLILFAASMAFKRRLGLYGKLFDSPIGMIGFALVMFWVFTGIFGAMDMIITHDPLSQVSGMKNKPPGTPLAGSADGEFAWYLLGGDNLARDVFSRMVRGAWVVVQIAPLATLFAFMVGITLGLPAGYYGGRLDTVLSFLANLILAFPVILLFYLLVTPEIVATGVPAYMATVLFVFPIVFMGVLLNSRFYTRPHVRTPLLIGVLGVMAWLYLSLISAPGTKVNVLPGVLDLFDIPGGILVVFVSVVFVNSPTVFRIVRGLALDIKTRDYVAAAQTRGEGPWYIMLWEILPNARGPLIVDFCLRIGYTTILLGTLGFFGLGLPPESPDWGSTINAGRRLLAVYLHPALPPALALLTLVLGLNLLADGLREESLKD</sequence>
<evidence type="ECO:0000256" key="4">
    <source>
        <dbReference type="ARBA" id="ARBA00022692"/>
    </source>
</evidence>
<evidence type="ECO:0000313" key="10">
    <source>
        <dbReference type="Proteomes" id="UP000237655"/>
    </source>
</evidence>
<evidence type="ECO:0000259" key="8">
    <source>
        <dbReference type="PROSITE" id="PS50928"/>
    </source>
</evidence>
<feature type="transmembrane region" description="Helical" evidence="7">
    <location>
        <begin position="260"/>
        <end position="280"/>
    </location>
</feature>
<keyword evidence="10" id="KW-1185">Reference proteome</keyword>
<feature type="transmembrane region" description="Helical" evidence="7">
    <location>
        <begin position="13"/>
        <end position="34"/>
    </location>
</feature>
<feature type="transmembrane region" description="Helical" evidence="7">
    <location>
        <begin position="123"/>
        <end position="146"/>
    </location>
</feature>
<gene>
    <name evidence="9" type="ORF">C6Y53_16590</name>
</gene>
<evidence type="ECO:0000256" key="1">
    <source>
        <dbReference type="ARBA" id="ARBA00004651"/>
    </source>
</evidence>
<dbReference type="InterPro" id="IPR035906">
    <property type="entry name" value="MetI-like_sf"/>
</dbReference>
<dbReference type="InterPro" id="IPR000515">
    <property type="entry name" value="MetI-like"/>
</dbReference>
<dbReference type="RefSeq" id="WP_106473480.1">
    <property type="nucleotide sequence ID" value="NZ_CP027665.1"/>
</dbReference>
<keyword evidence="5 7" id="KW-1133">Transmembrane helix</keyword>
<dbReference type="PROSITE" id="PS50928">
    <property type="entry name" value="ABC_TM1"/>
    <property type="match status" value="1"/>
</dbReference>
<evidence type="ECO:0000256" key="6">
    <source>
        <dbReference type="ARBA" id="ARBA00023136"/>
    </source>
</evidence>
<dbReference type="KEGG" id="thas:C6Y53_16590"/>
<accession>A0A2S0MTF3</accession>
<keyword evidence="4 7" id="KW-0812">Transmembrane</keyword>
<dbReference type="AlphaFoldDB" id="A0A2S0MTF3"/>
<dbReference type="Pfam" id="PF00528">
    <property type="entry name" value="BPD_transp_1"/>
    <property type="match status" value="1"/>
</dbReference>
<comment type="similarity">
    <text evidence="7">Belongs to the binding-protein-dependent transport system permease family.</text>
</comment>
<feature type="transmembrane region" description="Helical" evidence="7">
    <location>
        <begin position="158"/>
        <end position="178"/>
    </location>
</feature>
<feature type="transmembrane region" description="Helical" evidence="7">
    <location>
        <begin position="54"/>
        <end position="73"/>
    </location>
</feature>
<name>A0A2S0MTF3_9RHOB</name>